<dbReference type="AlphaFoldDB" id="A0A6A6EMS7"/>
<gene>
    <name evidence="1" type="ORF">K469DRAFT_694663</name>
</gene>
<name>A0A6A6EMS7_9PEZI</name>
<protein>
    <submittedName>
        <fullName evidence="1">Uncharacterized protein</fullName>
    </submittedName>
</protein>
<evidence type="ECO:0000313" key="2">
    <source>
        <dbReference type="Proteomes" id="UP000800200"/>
    </source>
</evidence>
<accession>A0A6A6EMS7</accession>
<dbReference type="EMBL" id="ML994615">
    <property type="protein sequence ID" value="KAF2192581.1"/>
    <property type="molecule type" value="Genomic_DNA"/>
</dbReference>
<dbReference type="Proteomes" id="UP000800200">
    <property type="component" value="Unassembled WGS sequence"/>
</dbReference>
<reference evidence="1" key="1">
    <citation type="journal article" date="2020" name="Stud. Mycol.">
        <title>101 Dothideomycetes genomes: a test case for predicting lifestyles and emergence of pathogens.</title>
        <authorList>
            <person name="Haridas S."/>
            <person name="Albert R."/>
            <person name="Binder M."/>
            <person name="Bloem J."/>
            <person name="Labutti K."/>
            <person name="Salamov A."/>
            <person name="Andreopoulos B."/>
            <person name="Baker S."/>
            <person name="Barry K."/>
            <person name="Bills G."/>
            <person name="Bluhm B."/>
            <person name="Cannon C."/>
            <person name="Castanera R."/>
            <person name="Culley D."/>
            <person name="Daum C."/>
            <person name="Ezra D."/>
            <person name="Gonzalez J."/>
            <person name="Henrissat B."/>
            <person name="Kuo A."/>
            <person name="Liang C."/>
            <person name="Lipzen A."/>
            <person name="Lutzoni F."/>
            <person name="Magnuson J."/>
            <person name="Mondo S."/>
            <person name="Nolan M."/>
            <person name="Ohm R."/>
            <person name="Pangilinan J."/>
            <person name="Park H.-J."/>
            <person name="Ramirez L."/>
            <person name="Alfaro M."/>
            <person name="Sun H."/>
            <person name="Tritt A."/>
            <person name="Yoshinaga Y."/>
            <person name="Zwiers L.-H."/>
            <person name="Turgeon B."/>
            <person name="Goodwin S."/>
            <person name="Spatafora J."/>
            <person name="Crous P."/>
            <person name="Grigoriev I."/>
        </authorList>
    </citation>
    <scope>NUCLEOTIDE SEQUENCE</scope>
    <source>
        <strain evidence="1">CBS 207.26</strain>
    </source>
</reference>
<evidence type="ECO:0000313" key="1">
    <source>
        <dbReference type="EMBL" id="KAF2192581.1"/>
    </source>
</evidence>
<sequence>MALEKCMGYGHHGHYASRTWHHERLSRNGRHFNAELATRNVSIRRPAAHPQAKGWMVIVTRSQWREGPQVCPLKSTEQDMGRQRRGMMGARSGLDGAENMTSHTLTHSPFSPGSRLLFPVTLGLQAPHDSLAEWWRPSRRAKGTVCPAIGAWI</sequence>
<organism evidence="1 2">
    <name type="scientific">Zopfia rhizophila CBS 207.26</name>
    <dbReference type="NCBI Taxonomy" id="1314779"/>
    <lineage>
        <taxon>Eukaryota</taxon>
        <taxon>Fungi</taxon>
        <taxon>Dikarya</taxon>
        <taxon>Ascomycota</taxon>
        <taxon>Pezizomycotina</taxon>
        <taxon>Dothideomycetes</taxon>
        <taxon>Dothideomycetes incertae sedis</taxon>
        <taxon>Zopfiaceae</taxon>
        <taxon>Zopfia</taxon>
    </lineage>
</organism>
<proteinExistence type="predicted"/>
<keyword evidence="2" id="KW-1185">Reference proteome</keyword>